<dbReference type="CDD" id="cd14014">
    <property type="entry name" value="STKc_PknB_like"/>
    <property type="match status" value="1"/>
</dbReference>
<dbReference type="SMART" id="SM00028">
    <property type="entry name" value="TPR"/>
    <property type="match status" value="3"/>
</dbReference>
<dbReference type="Pfam" id="PF00069">
    <property type="entry name" value="Pkinase"/>
    <property type="match status" value="1"/>
</dbReference>
<dbReference type="Gene3D" id="1.10.510.10">
    <property type="entry name" value="Transferase(Phosphotransferase) domain 1"/>
    <property type="match status" value="1"/>
</dbReference>
<keyword evidence="5" id="KW-0802">TPR repeat</keyword>
<evidence type="ECO:0000256" key="2">
    <source>
        <dbReference type="ARBA" id="ARBA00022741"/>
    </source>
</evidence>
<dbReference type="EMBL" id="JAFREP010000006">
    <property type="protein sequence ID" value="MBO1318523.1"/>
    <property type="molecule type" value="Genomic_DNA"/>
</dbReference>
<keyword evidence="3 8" id="KW-0418">Kinase</keyword>
<dbReference type="PROSITE" id="PS00108">
    <property type="entry name" value="PROTEIN_KINASE_ST"/>
    <property type="match status" value="1"/>
</dbReference>
<dbReference type="PROSITE" id="PS50011">
    <property type="entry name" value="PROTEIN_KINASE_DOM"/>
    <property type="match status" value="1"/>
</dbReference>
<evidence type="ECO:0000256" key="1">
    <source>
        <dbReference type="ARBA" id="ARBA00022679"/>
    </source>
</evidence>
<proteinExistence type="predicted"/>
<evidence type="ECO:0000313" key="8">
    <source>
        <dbReference type="EMBL" id="MBO1317217.1"/>
    </source>
</evidence>
<dbReference type="InterPro" id="IPR000719">
    <property type="entry name" value="Prot_kinase_dom"/>
</dbReference>
<keyword evidence="8" id="KW-0723">Serine/threonine-protein kinase</keyword>
<name>A0A8J7Q328_9BACT</name>
<feature type="domain" description="Protein kinase" evidence="7">
    <location>
        <begin position="124"/>
        <end position="410"/>
    </location>
</feature>
<dbReference type="Pfam" id="PF13424">
    <property type="entry name" value="TPR_12"/>
    <property type="match status" value="2"/>
</dbReference>
<dbReference type="GO" id="GO:0004674">
    <property type="term" value="F:protein serine/threonine kinase activity"/>
    <property type="evidence" value="ECO:0007669"/>
    <property type="project" value="UniProtKB-KW"/>
</dbReference>
<dbReference type="RefSeq" id="WP_207856454.1">
    <property type="nucleotide sequence ID" value="NZ_JAFREP010000002.1"/>
</dbReference>
<dbReference type="SUPFAM" id="SSF56112">
    <property type="entry name" value="Protein kinase-like (PK-like)"/>
    <property type="match status" value="1"/>
</dbReference>
<evidence type="ECO:0000256" key="4">
    <source>
        <dbReference type="ARBA" id="ARBA00022840"/>
    </source>
</evidence>
<dbReference type="Proteomes" id="UP000664417">
    <property type="component" value="Unassembled WGS sequence"/>
</dbReference>
<evidence type="ECO:0000256" key="6">
    <source>
        <dbReference type="SAM" id="MobiDB-lite"/>
    </source>
</evidence>
<gene>
    <name evidence="8" type="ORF">J3U88_02010</name>
    <name evidence="9" type="ORF">J3U88_08645</name>
</gene>
<keyword evidence="2" id="KW-0547">Nucleotide-binding</keyword>
<keyword evidence="4" id="KW-0067">ATP-binding</keyword>
<dbReference type="InterPro" id="IPR008271">
    <property type="entry name" value="Ser/Thr_kinase_AS"/>
</dbReference>
<dbReference type="Pfam" id="PF13374">
    <property type="entry name" value="TPR_10"/>
    <property type="match status" value="1"/>
</dbReference>
<dbReference type="InterPro" id="IPR019734">
    <property type="entry name" value="TPR_rpt"/>
</dbReference>
<dbReference type="InterPro" id="IPR011009">
    <property type="entry name" value="Kinase-like_dom_sf"/>
</dbReference>
<dbReference type="InterPro" id="IPR011990">
    <property type="entry name" value="TPR-like_helical_dom_sf"/>
</dbReference>
<dbReference type="Gene3D" id="1.25.40.10">
    <property type="entry name" value="Tetratricopeptide repeat domain"/>
    <property type="match status" value="2"/>
</dbReference>
<reference evidence="8" key="1">
    <citation type="submission" date="2021-03" db="EMBL/GenBank/DDBJ databases">
        <authorList>
            <person name="Wang G."/>
        </authorList>
    </citation>
    <scope>NUCLEOTIDE SEQUENCE</scope>
    <source>
        <strain evidence="8">KCTC 12899</strain>
    </source>
</reference>
<dbReference type="SUPFAM" id="SSF48452">
    <property type="entry name" value="TPR-like"/>
    <property type="match status" value="2"/>
</dbReference>
<dbReference type="PANTHER" id="PTHR43289">
    <property type="entry name" value="MITOGEN-ACTIVATED PROTEIN KINASE KINASE KINASE 20-RELATED"/>
    <property type="match status" value="1"/>
</dbReference>
<dbReference type="EMBL" id="JAFREP010000002">
    <property type="protein sequence ID" value="MBO1317217.1"/>
    <property type="molecule type" value="Genomic_DNA"/>
</dbReference>
<evidence type="ECO:0000259" key="7">
    <source>
        <dbReference type="PROSITE" id="PS50011"/>
    </source>
</evidence>
<feature type="compositionally biased region" description="Basic and acidic residues" evidence="6">
    <location>
        <begin position="38"/>
        <end position="49"/>
    </location>
</feature>
<feature type="repeat" description="TPR" evidence="5">
    <location>
        <begin position="519"/>
        <end position="552"/>
    </location>
</feature>
<keyword evidence="10" id="KW-1185">Reference proteome</keyword>
<dbReference type="SMART" id="SM00220">
    <property type="entry name" value="S_TKc"/>
    <property type="match status" value="1"/>
</dbReference>
<feature type="compositionally biased region" description="Polar residues" evidence="6">
    <location>
        <begin position="10"/>
        <end position="19"/>
    </location>
</feature>
<evidence type="ECO:0000313" key="10">
    <source>
        <dbReference type="Proteomes" id="UP000664417"/>
    </source>
</evidence>
<evidence type="ECO:0000313" key="9">
    <source>
        <dbReference type="EMBL" id="MBO1318523.1"/>
    </source>
</evidence>
<feature type="region of interest" description="Disordered" evidence="6">
    <location>
        <begin position="1"/>
        <end position="50"/>
    </location>
</feature>
<dbReference type="PROSITE" id="PS50005">
    <property type="entry name" value="TPR"/>
    <property type="match status" value="1"/>
</dbReference>
<dbReference type="AlphaFoldDB" id="A0A8J7Q328"/>
<evidence type="ECO:0000256" key="5">
    <source>
        <dbReference type="PROSITE-ProRule" id="PRU00339"/>
    </source>
</evidence>
<comment type="caution">
    <text evidence="8">The sequence shown here is derived from an EMBL/GenBank/DDBJ whole genome shotgun (WGS) entry which is preliminary data.</text>
</comment>
<protein>
    <submittedName>
        <fullName evidence="8">Serine/threonine protein kinase</fullName>
    </submittedName>
</protein>
<organism evidence="8 10">
    <name type="scientific">Acanthopleuribacter pedis</name>
    <dbReference type="NCBI Taxonomy" id="442870"/>
    <lineage>
        <taxon>Bacteria</taxon>
        <taxon>Pseudomonadati</taxon>
        <taxon>Acidobacteriota</taxon>
        <taxon>Holophagae</taxon>
        <taxon>Acanthopleuribacterales</taxon>
        <taxon>Acanthopleuribacteraceae</taxon>
        <taxon>Acanthopleuribacter</taxon>
    </lineage>
</organism>
<evidence type="ECO:0000256" key="3">
    <source>
        <dbReference type="ARBA" id="ARBA00022777"/>
    </source>
</evidence>
<dbReference type="Gene3D" id="3.30.200.20">
    <property type="entry name" value="Phosphorylase Kinase, domain 1"/>
    <property type="match status" value="1"/>
</dbReference>
<keyword evidence="1" id="KW-0808">Transferase</keyword>
<dbReference type="GO" id="GO:0005524">
    <property type="term" value="F:ATP binding"/>
    <property type="evidence" value="ECO:0007669"/>
    <property type="project" value="UniProtKB-KW"/>
</dbReference>
<accession>A0A8J7Q328</accession>
<sequence>MSENPKKSGQKNISEQGSRITAAGPALSALEEETFIPHAEDTIPPRDDQDTLIPLAEDTIPPHDDQGTLYPEAAASFPPVAGTAFDTTLMPADEIAAGSTTPVQHAARRQDPLINGDPEYIGPFAVQRKLGQGAMGWVYLAEQLKPKRLVALKLIHRDVATHAFRARFEQEYQTLAGMNHDNVARIYSVGTTADGTPYFSMEYIAGSPIDDHCRALRLPLDARLRLFLQVCDGVLHAHQRAVVHRDLKPANILVSDEGSRACAKLIDFGIAKNLKKAFKEEMLETQIGSLVGTPAYMSPEQFGGSKVPVDTRTDVYSLGVLLYQLLTDQLPLEGNLFENKSWDQCIQIYRETEPSPPSQRTPLPDDQRAHFNTPAAKALRGDLDWIVMKAMSKTPERRYETVAALRQDILNYLDNRPVSAGPPSLRYHLRKTLRRHRNLVLACTTLAVGLAIGLGTAVQSWRETEVQRAKATYLSDFLWGILESPDPRNLGRDAKLVDLIDNAVDQLENRPDTEPEIKASILGRLGATYSGLGSYDQALPLLENALDIHRASLGEIHSDTLRTKFNLAALHSLRGSNDTALSLFQETLTARQKALGPHHPKTRAAVNAVALSQNRLGHYETATNTYLSNLGEAFRPNPAAEQQVEDPSYLIAMSGLAISLMYQNEHGAAAQVLEEAIPLLKHYLGNEHPDTLAAINNHAGCLRRLKHFAAAEQTSLEVVAIRSRLMGPDHPDTLKAQVDVGRALWYQKRYEEAYTVLCEVWLDQFQAKPYKPSWVYSANMLAYVLFGLEDQEGCATLYEEILRKLGETGLLENRAAIQIFHDYSMLLAQEEQWEKAEDFILTHLERVQRLGGKNQALAMRESLAKSYLAQNKREKALPQIQFLYNYAPNETMKQRAMALAKQSALQLD</sequence>
<dbReference type="PANTHER" id="PTHR43289:SF6">
    <property type="entry name" value="SERINE_THREONINE-PROTEIN KINASE NEKL-3"/>
    <property type="match status" value="1"/>
</dbReference>